<sequence>MPEHPTGSQARQVQFLSVADRQPSAIRLRRIRSNVSRPPSILEQPEEEQRGQEQDLQEGIQQHQQQQQQQQQQPPQQQLQQPQASASGSSQPTTEDDRSWQANRRRSSSEPQRPTYAALMNPMSPVPEGREHHGVSNPPGSAPHGSGPTLTVPAEDPTRRRGSWGFSFQGRRRPSLPDEDPLLNNDEYDSRIVDILDVVDPEVSTLSSITNIQNSLFIPSLGRFVNRRPTYDFDWVRGPPADAASAAPQSTQAPQGPEPEARRPSVQQDETSEDEESIRPIPSVRAPSLRSTIVEPNYAVLPHGVSLEGWTDEEIAELNDHVRHMLHSRRSAFKRSMKAFGKYVRRPLGFFVTLYATLITLFGLAWVLFLIGWIYVGAKQLYVINVIDNVLVALFAIVGDGLAPFRAVDTYHMIFIAYYHRLTWKRRKQLALPKLQNKNDLPTQLAAAGDVDVEAGRTEESREVSVLTPKQHARLMHHQAKFAKSHTFYKPHETETHYAFPLNYLIAIVVLLDMHSCLQISLGACTWGIDYHTRPAALTATILSCSITVNITAGILISLGGRRTRKKDVIERMFRQELTTEALREMRARGTLDNSKMKRIDEVLDEGGDSSEEKEKRGKSFDIPRPSLDAWRGRHSESAVKTNRGSRPHSKRKASNEVGKFDTSVSAGRSKSQEGILPEEDEEKQPD</sequence>
<dbReference type="InterPro" id="IPR021369">
    <property type="entry name" value="DUF2985"/>
</dbReference>
<dbReference type="PANTHER" id="PTHR35872:SF2">
    <property type="entry name" value="INTEGRAL MEMBRANE PROTEIN (AFU_ORTHOLOGUE AFUA_5G07110)"/>
    <property type="match status" value="1"/>
</dbReference>
<reference evidence="3 4" key="1">
    <citation type="journal article" date="2024" name="Commun. Biol.">
        <title>Comparative genomic analysis of thermophilic fungi reveals convergent evolutionary adaptations and gene losses.</title>
        <authorList>
            <person name="Steindorff A.S."/>
            <person name="Aguilar-Pontes M.V."/>
            <person name="Robinson A.J."/>
            <person name="Andreopoulos B."/>
            <person name="LaButti K."/>
            <person name="Kuo A."/>
            <person name="Mondo S."/>
            <person name="Riley R."/>
            <person name="Otillar R."/>
            <person name="Haridas S."/>
            <person name="Lipzen A."/>
            <person name="Grimwood J."/>
            <person name="Schmutz J."/>
            <person name="Clum A."/>
            <person name="Reid I.D."/>
            <person name="Moisan M.C."/>
            <person name="Butler G."/>
            <person name="Nguyen T.T.M."/>
            <person name="Dewar K."/>
            <person name="Conant G."/>
            <person name="Drula E."/>
            <person name="Henrissat B."/>
            <person name="Hansel C."/>
            <person name="Singer S."/>
            <person name="Hutchinson M.I."/>
            <person name="de Vries R.P."/>
            <person name="Natvig D.O."/>
            <person name="Powell A.J."/>
            <person name="Tsang A."/>
            <person name="Grigoriev I.V."/>
        </authorList>
    </citation>
    <scope>NUCLEOTIDE SEQUENCE [LARGE SCALE GENOMIC DNA]</scope>
    <source>
        <strain evidence="3 4">ATCC 24622</strain>
    </source>
</reference>
<feature type="compositionally biased region" description="Basic and acidic residues" evidence="1">
    <location>
        <begin position="611"/>
        <end position="622"/>
    </location>
</feature>
<protein>
    <recommendedName>
        <fullName evidence="5">Integral membrane protein</fullName>
    </recommendedName>
</protein>
<feature type="transmembrane region" description="Helical" evidence="2">
    <location>
        <begin position="535"/>
        <end position="557"/>
    </location>
</feature>
<keyword evidence="4" id="KW-1185">Reference proteome</keyword>
<feature type="compositionally biased region" description="Polar residues" evidence="1">
    <location>
        <begin position="1"/>
        <end position="15"/>
    </location>
</feature>
<dbReference type="PANTHER" id="PTHR35872">
    <property type="entry name" value="INTEGRAL MEMBRANE PROTEIN (AFU_ORTHOLOGUE AFUA_5G07110)"/>
    <property type="match status" value="1"/>
</dbReference>
<feature type="compositionally biased region" description="Low complexity" evidence="1">
    <location>
        <begin position="238"/>
        <end position="255"/>
    </location>
</feature>
<feature type="region of interest" description="Disordered" evidence="1">
    <location>
        <begin position="236"/>
        <end position="281"/>
    </location>
</feature>
<accession>A0ABR3XFB4</accession>
<name>A0ABR3XFB4_9PEZI</name>
<feature type="region of interest" description="Disordered" evidence="1">
    <location>
        <begin position="599"/>
        <end position="687"/>
    </location>
</feature>
<dbReference type="EMBL" id="JAZHXJ010000109">
    <property type="protein sequence ID" value="KAL1874350.1"/>
    <property type="molecule type" value="Genomic_DNA"/>
</dbReference>
<keyword evidence="2" id="KW-0812">Transmembrane</keyword>
<dbReference type="Pfam" id="PF11204">
    <property type="entry name" value="DUF2985"/>
    <property type="match status" value="1"/>
</dbReference>
<feature type="compositionally biased region" description="Basic residues" evidence="1">
    <location>
        <begin position="644"/>
        <end position="653"/>
    </location>
</feature>
<feature type="compositionally biased region" description="Acidic residues" evidence="1">
    <location>
        <begin position="677"/>
        <end position="687"/>
    </location>
</feature>
<evidence type="ECO:0000256" key="2">
    <source>
        <dbReference type="SAM" id="Phobius"/>
    </source>
</evidence>
<feature type="transmembrane region" description="Helical" evidence="2">
    <location>
        <begin position="348"/>
        <end position="376"/>
    </location>
</feature>
<keyword evidence="2" id="KW-1133">Transmembrane helix</keyword>
<gene>
    <name evidence="3" type="ORF">VTK73DRAFT_482</name>
</gene>
<evidence type="ECO:0008006" key="5">
    <source>
        <dbReference type="Google" id="ProtNLM"/>
    </source>
</evidence>
<feature type="transmembrane region" description="Helical" evidence="2">
    <location>
        <begin position="382"/>
        <end position="403"/>
    </location>
</feature>
<evidence type="ECO:0000313" key="3">
    <source>
        <dbReference type="EMBL" id="KAL1874350.1"/>
    </source>
</evidence>
<feature type="compositionally biased region" description="Low complexity" evidence="1">
    <location>
        <begin position="57"/>
        <end position="92"/>
    </location>
</feature>
<keyword evidence="2" id="KW-0472">Membrane</keyword>
<evidence type="ECO:0000313" key="4">
    <source>
        <dbReference type="Proteomes" id="UP001586593"/>
    </source>
</evidence>
<dbReference type="Proteomes" id="UP001586593">
    <property type="component" value="Unassembled WGS sequence"/>
</dbReference>
<feature type="transmembrane region" description="Helical" evidence="2">
    <location>
        <begin position="504"/>
        <end position="529"/>
    </location>
</feature>
<evidence type="ECO:0000256" key="1">
    <source>
        <dbReference type="SAM" id="MobiDB-lite"/>
    </source>
</evidence>
<comment type="caution">
    <text evidence="3">The sequence shown here is derived from an EMBL/GenBank/DDBJ whole genome shotgun (WGS) entry which is preliminary data.</text>
</comment>
<proteinExistence type="predicted"/>
<feature type="region of interest" description="Disordered" evidence="1">
    <location>
        <begin position="1"/>
        <end position="185"/>
    </location>
</feature>
<organism evidence="3 4">
    <name type="scientific">Phialemonium thermophilum</name>
    <dbReference type="NCBI Taxonomy" id="223376"/>
    <lineage>
        <taxon>Eukaryota</taxon>
        <taxon>Fungi</taxon>
        <taxon>Dikarya</taxon>
        <taxon>Ascomycota</taxon>
        <taxon>Pezizomycotina</taxon>
        <taxon>Sordariomycetes</taxon>
        <taxon>Sordariomycetidae</taxon>
        <taxon>Cephalothecales</taxon>
        <taxon>Cephalothecaceae</taxon>
        <taxon>Phialemonium</taxon>
    </lineage>
</organism>